<reference evidence="2" key="1">
    <citation type="journal article" date="2019" name="Int. J. Syst. Evol. Microbiol.">
        <title>The Global Catalogue of Microorganisms (GCM) 10K type strain sequencing project: providing services to taxonomists for standard genome sequencing and annotation.</title>
        <authorList>
            <consortium name="The Broad Institute Genomics Platform"/>
            <consortium name="The Broad Institute Genome Sequencing Center for Infectious Disease"/>
            <person name="Wu L."/>
            <person name="Ma J."/>
        </authorList>
    </citation>
    <scope>NUCLEOTIDE SEQUENCE [LARGE SCALE GENOMIC DNA]</scope>
    <source>
        <strain evidence="2">JCM 17217</strain>
    </source>
</reference>
<comment type="caution">
    <text evidence="1">The sequence shown here is derived from an EMBL/GenBank/DDBJ whole genome shotgun (WGS) entry which is preliminary data.</text>
</comment>
<organism evidence="1 2">
    <name type="scientific">Hymenobacter antarcticus</name>
    <dbReference type="NCBI Taxonomy" id="486270"/>
    <lineage>
        <taxon>Bacteria</taxon>
        <taxon>Pseudomonadati</taxon>
        <taxon>Bacteroidota</taxon>
        <taxon>Cytophagia</taxon>
        <taxon>Cytophagales</taxon>
        <taxon>Hymenobacteraceae</taxon>
        <taxon>Hymenobacter</taxon>
    </lineage>
</organism>
<dbReference type="EMBL" id="BAABDI010000046">
    <property type="protein sequence ID" value="GAA3991913.1"/>
    <property type="molecule type" value="Genomic_DNA"/>
</dbReference>
<gene>
    <name evidence="1" type="ORF">GCM10022407_40400</name>
</gene>
<sequence length="549" mass="57708">MKLFYTLFLVIIARMASGQGSGLTRPHDPVALTGASLPALAGAVPTSLVGFKFVGGTWQQVPVQVDERALLDIVKPYGALTTGTPYAPSPANLRVLFYTDAATFTGADPEAGFDADDELVFMASDAGGRATSVPAPAGVVASSGQEIIVTDPLGGVGYVYLFRNAGTLLQGAGVNYVTYTSDLATTPGFPANLSGTNAENTTVATARYQWHFSSEWVSDELRLLTGSGIDILDRYKNFFANGNCIRHEDAFSASENAFVTVKAGPVRVIRSYMGAVSGPLTQRTHWFYAGRHDIATDLRVHNIPSVQDAFDYSPAATGMTYRNNLNLAGVPIDGSPDPVVLGNLAWEQVSGLPGTLSILHGRATTLMAADATFGSYYDDNRTTPASNCTGDGQAWGTSGVSVQFLNGTVCTDPIVGSGCGTTSAAYRTLRTTRTLYVDAPTAPASTAAAYQQQRDNPLQVAVGAFAVVSAVGQGAVRPNVSVYVQPGAGRVSVAVGQPGELRIYNALGRAVLSAQLVAGTTELLLNERGLLLFVFHSGDQRTVIRQVLD</sequence>
<dbReference type="RefSeq" id="WP_345127361.1">
    <property type="nucleotide sequence ID" value="NZ_BAABDI010000046.1"/>
</dbReference>
<evidence type="ECO:0008006" key="3">
    <source>
        <dbReference type="Google" id="ProtNLM"/>
    </source>
</evidence>
<protein>
    <recommendedName>
        <fullName evidence="3">Por secretion system C-terminal sorting domain-containing protein</fullName>
    </recommendedName>
</protein>
<keyword evidence="2" id="KW-1185">Reference proteome</keyword>
<name>A0ABP7R370_9BACT</name>
<evidence type="ECO:0000313" key="2">
    <source>
        <dbReference type="Proteomes" id="UP001501556"/>
    </source>
</evidence>
<accession>A0ABP7R370</accession>
<evidence type="ECO:0000313" key="1">
    <source>
        <dbReference type="EMBL" id="GAA3991913.1"/>
    </source>
</evidence>
<proteinExistence type="predicted"/>
<dbReference type="Proteomes" id="UP001501556">
    <property type="component" value="Unassembled WGS sequence"/>
</dbReference>